<dbReference type="SMART" id="SM01103">
    <property type="entry name" value="CRS1_YhbY"/>
    <property type="match status" value="1"/>
</dbReference>
<evidence type="ECO:0000256" key="1">
    <source>
        <dbReference type="ARBA" id="ARBA00022884"/>
    </source>
</evidence>
<dbReference type="PANTHER" id="PTHR40065:SF3">
    <property type="entry name" value="RNA-BINDING PROTEIN YHBY"/>
    <property type="match status" value="1"/>
</dbReference>
<evidence type="ECO:0000313" key="4">
    <source>
        <dbReference type="EMBL" id="EAU54709.1"/>
    </source>
</evidence>
<feature type="domain" description="CRM" evidence="3">
    <location>
        <begin position="1"/>
        <end position="92"/>
    </location>
</feature>
<dbReference type="InterPro" id="IPR035920">
    <property type="entry name" value="YhbY-like_sf"/>
</dbReference>
<dbReference type="STRING" id="314344.AL013_11830"/>
<dbReference type="SUPFAM" id="SSF75471">
    <property type="entry name" value="YhbY-like"/>
    <property type="match status" value="1"/>
</dbReference>
<evidence type="ECO:0000259" key="3">
    <source>
        <dbReference type="PROSITE" id="PS51295"/>
    </source>
</evidence>
<proteinExistence type="predicted"/>
<organism evidence="4 5">
    <name type="scientific">Mariprofundus ferrooxydans PV-1</name>
    <dbReference type="NCBI Taxonomy" id="314345"/>
    <lineage>
        <taxon>Bacteria</taxon>
        <taxon>Pseudomonadati</taxon>
        <taxon>Pseudomonadota</taxon>
        <taxon>Candidatius Mariprofundia</taxon>
        <taxon>Mariprofundales</taxon>
        <taxon>Mariprofundaceae</taxon>
        <taxon>Mariprofundus</taxon>
    </lineage>
</organism>
<dbReference type="RefSeq" id="WP_009850319.1">
    <property type="nucleotide sequence ID" value="NZ_DS022294.1"/>
</dbReference>
<dbReference type="FunCoup" id="Q0EZJ5">
    <property type="interactions" value="242"/>
</dbReference>
<dbReference type="NCBIfam" id="TIGR00253">
    <property type="entry name" value="RNA_bind_YhbY"/>
    <property type="match status" value="1"/>
</dbReference>
<dbReference type="eggNOG" id="COG1534">
    <property type="taxonomic scope" value="Bacteria"/>
</dbReference>
<dbReference type="EMBL" id="AATS01000006">
    <property type="protein sequence ID" value="EAU54709.1"/>
    <property type="molecule type" value="Genomic_DNA"/>
</dbReference>
<name>Q0EZJ5_9PROT</name>
<protein>
    <recommendedName>
        <fullName evidence="3">CRM domain-containing protein</fullName>
    </recommendedName>
</protein>
<accession>Q0EZJ5</accession>
<sequence length="92" mass="10248">MALSSKERKELKARAHHLKPVIRIGQKGITENLVLETEQALDTHELIKVHIAGENGSECKASGLELARQSHAEVVDHIGKTTILYRKQQTQS</sequence>
<dbReference type="PANTHER" id="PTHR40065">
    <property type="entry name" value="RNA-BINDING PROTEIN YHBY"/>
    <property type="match status" value="1"/>
</dbReference>
<dbReference type="PROSITE" id="PS51295">
    <property type="entry name" value="CRM"/>
    <property type="match status" value="1"/>
</dbReference>
<dbReference type="InterPro" id="IPR051925">
    <property type="entry name" value="RNA-binding_domain"/>
</dbReference>
<gene>
    <name evidence="4" type="ORF">SPV1_14034</name>
</gene>
<dbReference type="InParanoid" id="Q0EZJ5"/>
<evidence type="ECO:0000313" key="5">
    <source>
        <dbReference type="Proteomes" id="UP000005297"/>
    </source>
</evidence>
<dbReference type="Gene3D" id="3.30.110.60">
    <property type="entry name" value="YhbY-like"/>
    <property type="match status" value="1"/>
</dbReference>
<dbReference type="InterPro" id="IPR001890">
    <property type="entry name" value="RNA-binding_CRM"/>
</dbReference>
<dbReference type="HOGENOM" id="CLU_095994_2_0_0"/>
<comment type="caution">
    <text evidence="4">The sequence shown here is derived from an EMBL/GenBank/DDBJ whole genome shotgun (WGS) entry which is preliminary data.</text>
</comment>
<keyword evidence="1 2" id="KW-0694">RNA-binding</keyword>
<dbReference type="InterPro" id="IPR017924">
    <property type="entry name" value="RNA-binding_YhbY"/>
</dbReference>
<dbReference type="AlphaFoldDB" id="Q0EZJ5"/>
<dbReference type="Proteomes" id="UP000005297">
    <property type="component" value="Unassembled WGS sequence"/>
</dbReference>
<dbReference type="Pfam" id="PF01985">
    <property type="entry name" value="CRS1_YhbY"/>
    <property type="match status" value="1"/>
</dbReference>
<evidence type="ECO:0000256" key="2">
    <source>
        <dbReference type="PROSITE-ProRule" id="PRU00626"/>
    </source>
</evidence>
<keyword evidence="5" id="KW-1185">Reference proteome</keyword>
<dbReference type="OrthoDB" id="9797519at2"/>
<reference evidence="4 5" key="1">
    <citation type="submission" date="2006-09" db="EMBL/GenBank/DDBJ databases">
        <authorList>
            <person name="Emerson D."/>
            <person name="Ferriera S."/>
            <person name="Johnson J."/>
            <person name="Kravitz S."/>
            <person name="Halpern A."/>
            <person name="Remington K."/>
            <person name="Beeson K."/>
            <person name="Tran B."/>
            <person name="Rogers Y.-H."/>
            <person name="Friedman R."/>
            <person name="Venter J.C."/>
        </authorList>
    </citation>
    <scope>NUCLEOTIDE SEQUENCE [LARGE SCALE GENOMIC DNA]</scope>
    <source>
        <strain evidence="4 5">PV-1</strain>
    </source>
</reference>
<dbReference type="GO" id="GO:0003723">
    <property type="term" value="F:RNA binding"/>
    <property type="evidence" value="ECO:0007669"/>
    <property type="project" value="UniProtKB-UniRule"/>
</dbReference>